<proteinExistence type="predicted"/>
<protein>
    <submittedName>
        <fullName evidence="1">Uncharacterized protein</fullName>
    </submittedName>
</protein>
<sequence length="65" mass="7304">MHIFTLPCFGTGRDWHPATDRRLSAAVSILSGAANDALLHVSINRSRFKDKNMQQLKVLQRPLCV</sequence>
<dbReference type="EMBL" id="WISZ01000045">
    <property type="protein sequence ID" value="MQX07405.1"/>
    <property type="molecule type" value="Genomic_DNA"/>
</dbReference>
<evidence type="ECO:0000313" key="2">
    <source>
        <dbReference type="Proteomes" id="UP000466694"/>
    </source>
</evidence>
<dbReference type="Proteomes" id="UP000466694">
    <property type="component" value="Unassembled WGS sequence"/>
</dbReference>
<name>A0A844A6B1_RHIFR</name>
<evidence type="ECO:0000313" key="1">
    <source>
        <dbReference type="EMBL" id="MQX07405.1"/>
    </source>
</evidence>
<reference evidence="1 2" key="1">
    <citation type="journal article" date="2013" name="Genome Biol.">
        <title>Comparative genomics of the core and accessory genomes of 48 Sinorhizobium strains comprising five genospecies.</title>
        <authorList>
            <person name="Sugawara M."/>
            <person name="Epstein B."/>
            <person name="Badgley B.D."/>
            <person name="Unno T."/>
            <person name="Xu L."/>
            <person name="Reese J."/>
            <person name="Gyaneshwar P."/>
            <person name="Denny R."/>
            <person name="Mudge J."/>
            <person name="Bharti A.K."/>
            <person name="Farmer A.D."/>
            <person name="May G.D."/>
            <person name="Woodward J.E."/>
            <person name="Medigue C."/>
            <person name="Vallenet D."/>
            <person name="Lajus A."/>
            <person name="Rouy Z."/>
            <person name="Martinez-Vaz B."/>
            <person name="Tiffin P."/>
            <person name="Young N.D."/>
            <person name="Sadowsky M.J."/>
        </authorList>
    </citation>
    <scope>NUCLEOTIDE SEQUENCE [LARGE SCALE GENOMIC DNA]</scope>
    <source>
        <strain evidence="1 2">USDA205</strain>
    </source>
</reference>
<gene>
    <name evidence="1" type="ORF">GHK48_03420</name>
</gene>
<organism evidence="1 2">
    <name type="scientific">Rhizobium fredii</name>
    <name type="common">Sinorhizobium fredii</name>
    <dbReference type="NCBI Taxonomy" id="380"/>
    <lineage>
        <taxon>Bacteria</taxon>
        <taxon>Pseudomonadati</taxon>
        <taxon>Pseudomonadota</taxon>
        <taxon>Alphaproteobacteria</taxon>
        <taxon>Hyphomicrobiales</taxon>
        <taxon>Rhizobiaceae</taxon>
        <taxon>Sinorhizobium/Ensifer group</taxon>
        <taxon>Sinorhizobium</taxon>
    </lineage>
</organism>
<dbReference type="AlphaFoldDB" id="A0A844A6B1"/>
<accession>A0A844A6B1</accession>
<comment type="caution">
    <text evidence="1">The sequence shown here is derived from an EMBL/GenBank/DDBJ whole genome shotgun (WGS) entry which is preliminary data.</text>
</comment>